<comment type="caution">
    <text evidence="3">The sequence shown here is derived from an EMBL/GenBank/DDBJ whole genome shotgun (WGS) entry which is preliminary data.</text>
</comment>
<evidence type="ECO:0000313" key="3">
    <source>
        <dbReference type="EMBL" id="TDR76713.1"/>
    </source>
</evidence>
<dbReference type="EMBL" id="SNZP01000010">
    <property type="protein sequence ID" value="TDR76713.1"/>
    <property type="molecule type" value="Genomic_DNA"/>
</dbReference>
<dbReference type="InterPro" id="IPR001296">
    <property type="entry name" value="Glyco_trans_1"/>
</dbReference>
<dbReference type="InterPro" id="IPR028098">
    <property type="entry name" value="Glyco_trans_4-like_N"/>
</dbReference>
<dbReference type="Proteomes" id="UP000295611">
    <property type="component" value="Unassembled WGS sequence"/>
</dbReference>
<accession>A0A4R7B3V5</accession>
<dbReference type="GO" id="GO:0016757">
    <property type="term" value="F:glycosyltransferase activity"/>
    <property type="evidence" value="ECO:0007669"/>
    <property type="project" value="InterPro"/>
</dbReference>
<dbReference type="SUPFAM" id="SSF53756">
    <property type="entry name" value="UDP-Glycosyltransferase/glycogen phosphorylase"/>
    <property type="match status" value="1"/>
</dbReference>
<dbReference type="CDD" id="cd03808">
    <property type="entry name" value="GT4_CapM-like"/>
    <property type="match status" value="1"/>
</dbReference>
<keyword evidence="3" id="KW-0808">Transferase</keyword>
<evidence type="ECO:0000259" key="2">
    <source>
        <dbReference type="Pfam" id="PF13477"/>
    </source>
</evidence>
<dbReference type="OrthoDB" id="9775208at2"/>
<dbReference type="PANTHER" id="PTHR12526:SF638">
    <property type="entry name" value="SPORE COAT PROTEIN SA"/>
    <property type="match status" value="1"/>
</dbReference>
<sequence>MQNCQPPSKPRLLLVVNVDWFFLSHRLPVALAAQQVGYEVHIATTITNKQNELASHGLIIHPIQINRGRSSLLSECITFGRILRLCLTVNPDIIHLVTIKPVLFGGIAARLAKVPAVVAAISGLGFVFIDKGWKAKLRRLLVGTMYKLALGSRNLTVIFQNTQDRDCLTALAKLPPEKGVLIRGSGVSLTEYYPKSLPEGHPTALMACRLIKDKGVMEFVQAARMLKKQGYPFRFCLVGNIDPGNPNSLSQQELQQIQDEAIVEIWGERHDMPEVIAQAHLVVLPSYYGEGLPKVLIEAAACGRAVVTTDMPGCRDAILANVSGLLVAPRNVCALADAMRLLLDNPEQCRQMGSAGRAFAEQEFAIEQVVDKHLRIYQAQLERI</sequence>
<evidence type="ECO:0000259" key="1">
    <source>
        <dbReference type="Pfam" id="PF00534"/>
    </source>
</evidence>
<feature type="domain" description="Glycosyltransferase subfamily 4-like N-terminal" evidence="2">
    <location>
        <begin position="11"/>
        <end position="150"/>
    </location>
</feature>
<reference evidence="3 4" key="1">
    <citation type="submission" date="2019-03" db="EMBL/GenBank/DDBJ databases">
        <title>Genomic Encyclopedia of Type Strains, Phase III (KMG-III): the genomes of soil and plant-associated and newly described type strains.</title>
        <authorList>
            <person name="Whitman W."/>
        </authorList>
    </citation>
    <scope>NUCLEOTIDE SEQUENCE [LARGE SCALE GENOMIC DNA]</scope>
    <source>
        <strain evidence="3 4">CECT 8976</strain>
    </source>
</reference>
<dbReference type="AlphaFoldDB" id="A0A4R7B3V5"/>
<proteinExistence type="predicted"/>
<organism evidence="3 4">
    <name type="scientific">Paludibacterium purpuratum</name>
    <dbReference type="NCBI Taxonomy" id="1144873"/>
    <lineage>
        <taxon>Bacteria</taxon>
        <taxon>Pseudomonadati</taxon>
        <taxon>Pseudomonadota</taxon>
        <taxon>Betaproteobacteria</taxon>
        <taxon>Neisseriales</taxon>
        <taxon>Chromobacteriaceae</taxon>
        <taxon>Paludibacterium</taxon>
    </lineage>
</organism>
<name>A0A4R7B3V5_9NEIS</name>
<protein>
    <submittedName>
        <fullName evidence="3">Glycosyltransferase involved in cell wall biosynthesis</fullName>
    </submittedName>
</protein>
<keyword evidence="4" id="KW-1185">Reference proteome</keyword>
<dbReference type="PANTHER" id="PTHR12526">
    <property type="entry name" value="GLYCOSYLTRANSFERASE"/>
    <property type="match status" value="1"/>
</dbReference>
<dbReference type="Pfam" id="PF00534">
    <property type="entry name" value="Glycos_transf_1"/>
    <property type="match status" value="1"/>
</dbReference>
<dbReference type="Pfam" id="PF13477">
    <property type="entry name" value="Glyco_trans_4_2"/>
    <property type="match status" value="1"/>
</dbReference>
<feature type="domain" description="Glycosyl transferase family 1" evidence="1">
    <location>
        <begin position="197"/>
        <end position="358"/>
    </location>
</feature>
<evidence type="ECO:0000313" key="4">
    <source>
        <dbReference type="Proteomes" id="UP000295611"/>
    </source>
</evidence>
<dbReference type="Gene3D" id="3.40.50.2000">
    <property type="entry name" value="Glycogen Phosphorylase B"/>
    <property type="match status" value="2"/>
</dbReference>
<dbReference type="RefSeq" id="WP_133681988.1">
    <property type="nucleotide sequence ID" value="NZ_SNZP01000010.1"/>
</dbReference>
<gene>
    <name evidence="3" type="ORF">DFP86_110141</name>
</gene>